<dbReference type="EMBL" id="QGMG01001089">
    <property type="protein sequence ID" value="TVY50561.1"/>
    <property type="molecule type" value="Genomic_DNA"/>
</dbReference>
<protein>
    <recommendedName>
        <fullName evidence="3">RAI1-like domain-containing protein</fullName>
    </recommendedName>
</protein>
<feature type="compositionally biased region" description="Polar residues" evidence="2">
    <location>
        <begin position="82"/>
        <end position="91"/>
    </location>
</feature>
<feature type="coiled-coil region" evidence="1">
    <location>
        <begin position="412"/>
        <end position="439"/>
    </location>
</feature>
<proteinExistence type="predicted"/>
<evidence type="ECO:0000256" key="2">
    <source>
        <dbReference type="SAM" id="MobiDB-lite"/>
    </source>
</evidence>
<evidence type="ECO:0000259" key="3">
    <source>
        <dbReference type="Pfam" id="PF08652"/>
    </source>
</evidence>
<keyword evidence="1" id="KW-0175">Coiled coil</keyword>
<sequence>MPTGKQKDCKSLSNQEHTTAGIRWWSPTQLLICRSEAYVWQSGRDAQCSSVYGLILLEERSLITRSILESSLSIRQSKVNMQQSSGTSLTGGPTRETNHDAIKRKPLTKGWQKRSRDDRMLNGVDKLIRNIYVESSEVQEEACEGVTIKVTIKNYDSIASYSWKDIEHPTIYVPGLPPKFIPPILPVQLSRDKLTRSKPRSPAAAVDPLFETLLHQHPNFDMSSVQLVTDRNSLRKLLTFASNHSEKWRIDVDMINDTMFFNQWEEFRLMMINGHQDSGYGHAFEACVTAREPPLEDSIHHERIVRYELAGLECLVRFEADAYLDADGTGESKEPLAILPSPDPPAPKPSRPVLRPPYKLVHVVSRGRSIDPDLIAEVKSCSTPKFNINKTLPQLWFSQTKHLCVGRHKEGLVTEKLEMKDMREELKKWEDSNQEHLINMIRVIREIMYIAKTARKCTIICTMVDGVKCLSVFNRKGGDMAIRPEVVKRCWRTLGKGESASSLLAELEL</sequence>
<evidence type="ECO:0000313" key="4">
    <source>
        <dbReference type="EMBL" id="TVY50561.1"/>
    </source>
</evidence>
<evidence type="ECO:0000256" key="1">
    <source>
        <dbReference type="SAM" id="Coils"/>
    </source>
</evidence>
<dbReference type="OrthoDB" id="420564at2759"/>
<feature type="domain" description="RAI1-like" evidence="3">
    <location>
        <begin position="185"/>
        <end position="297"/>
    </location>
</feature>
<evidence type="ECO:0000313" key="5">
    <source>
        <dbReference type="Proteomes" id="UP000481288"/>
    </source>
</evidence>
<dbReference type="InterPro" id="IPR013961">
    <property type="entry name" value="RAI1"/>
</dbReference>
<dbReference type="Proteomes" id="UP000481288">
    <property type="component" value="Unassembled WGS sequence"/>
</dbReference>
<dbReference type="PANTHER" id="PTHR35179">
    <property type="entry name" value="PROTEIN CBG02620"/>
    <property type="match status" value="1"/>
</dbReference>
<keyword evidence="5" id="KW-1185">Reference proteome</keyword>
<name>A0A7D8UMK7_9HELO</name>
<dbReference type="PANTHER" id="PTHR35179:SF2">
    <property type="entry name" value="START DOMAIN-CONTAINING PROTEIN"/>
    <property type="match status" value="1"/>
</dbReference>
<reference evidence="4 5" key="1">
    <citation type="submission" date="2018-05" db="EMBL/GenBank/DDBJ databases">
        <title>Whole genome sequencing for identification of molecular markers to develop diagnostic detection tools for the regulated plant pathogen Lachnellula willkommii.</title>
        <authorList>
            <person name="Giroux E."/>
            <person name="Bilodeau G."/>
        </authorList>
    </citation>
    <scope>NUCLEOTIDE SEQUENCE [LARGE SCALE GENOMIC DNA]</scope>
    <source>
        <strain evidence="4 5">CBS 625.97</strain>
    </source>
</reference>
<feature type="compositionally biased region" description="Basic residues" evidence="2">
    <location>
        <begin position="104"/>
        <end position="113"/>
    </location>
</feature>
<dbReference type="AlphaFoldDB" id="A0A7D8UMK7"/>
<feature type="region of interest" description="Disordered" evidence="2">
    <location>
        <begin position="82"/>
        <end position="115"/>
    </location>
</feature>
<dbReference type="Pfam" id="PF08652">
    <property type="entry name" value="RAI1"/>
    <property type="match status" value="1"/>
</dbReference>
<gene>
    <name evidence="4" type="ORF">LCER1_G006204</name>
</gene>
<accession>A0A7D8UMK7</accession>
<organism evidence="4 5">
    <name type="scientific">Lachnellula cervina</name>
    <dbReference type="NCBI Taxonomy" id="1316786"/>
    <lineage>
        <taxon>Eukaryota</taxon>
        <taxon>Fungi</taxon>
        <taxon>Dikarya</taxon>
        <taxon>Ascomycota</taxon>
        <taxon>Pezizomycotina</taxon>
        <taxon>Leotiomycetes</taxon>
        <taxon>Helotiales</taxon>
        <taxon>Lachnaceae</taxon>
        <taxon>Lachnellula</taxon>
    </lineage>
</organism>
<comment type="caution">
    <text evidence="4">The sequence shown here is derived from an EMBL/GenBank/DDBJ whole genome shotgun (WGS) entry which is preliminary data.</text>
</comment>